<reference evidence="2" key="1">
    <citation type="journal article" date="2014" name="Int. J. Syst. Evol. Microbiol.">
        <title>Complete genome sequence of Corynebacterium casei LMG S-19264T (=DSM 44701T), isolated from a smear-ripened cheese.</title>
        <authorList>
            <consortium name="US DOE Joint Genome Institute (JGI-PGF)"/>
            <person name="Walter F."/>
            <person name="Albersmeier A."/>
            <person name="Kalinowski J."/>
            <person name="Ruckert C."/>
        </authorList>
    </citation>
    <scope>NUCLEOTIDE SEQUENCE</scope>
    <source>
        <strain evidence="2">CGMCC 1.3617</strain>
    </source>
</reference>
<keyword evidence="3" id="KW-1185">Reference proteome</keyword>
<feature type="transmembrane region" description="Helical" evidence="1">
    <location>
        <begin position="53"/>
        <end position="74"/>
    </location>
</feature>
<dbReference type="PANTHER" id="PTHR36840:SF1">
    <property type="entry name" value="BLL5714 PROTEIN"/>
    <property type="match status" value="1"/>
</dbReference>
<proteinExistence type="predicted"/>
<comment type="caution">
    <text evidence="2">The sequence shown here is derived from an EMBL/GenBank/DDBJ whole genome shotgun (WGS) entry which is preliminary data.</text>
</comment>
<organism evidence="2 3">
    <name type="scientific">Neoroseomonas lacus</name>
    <dbReference type="NCBI Taxonomy" id="287609"/>
    <lineage>
        <taxon>Bacteria</taxon>
        <taxon>Pseudomonadati</taxon>
        <taxon>Pseudomonadota</taxon>
        <taxon>Alphaproteobacteria</taxon>
        <taxon>Acetobacterales</taxon>
        <taxon>Acetobacteraceae</taxon>
        <taxon>Neoroseomonas</taxon>
    </lineage>
</organism>
<feature type="transmembrane region" description="Helical" evidence="1">
    <location>
        <begin position="237"/>
        <end position="260"/>
    </location>
</feature>
<feature type="transmembrane region" description="Helical" evidence="1">
    <location>
        <begin position="169"/>
        <end position="189"/>
    </location>
</feature>
<feature type="transmembrane region" description="Helical" evidence="1">
    <location>
        <begin position="365"/>
        <end position="382"/>
    </location>
</feature>
<accession>A0A917KLQ4</accession>
<keyword evidence="1" id="KW-1133">Transmembrane helix</keyword>
<feature type="transmembrane region" description="Helical" evidence="1">
    <location>
        <begin position="312"/>
        <end position="334"/>
    </location>
</feature>
<evidence type="ECO:0000313" key="3">
    <source>
        <dbReference type="Proteomes" id="UP000661507"/>
    </source>
</evidence>
<feature type="transmembrane region" description="Helical" evidence="1">
    <location>
        <begin position="86"/>
        <end position="105"/>
    </location>
</feature>
<evidence type="ECO:0000256" key="1">
    <source>
        <dbReference type="SAM" id="Phobius"/>
    </source>
</evidence>
<dbReference type="PANTHER" id="PTHR36840">
    <property type="entry name" value="BLL5714 PROTEIN"/>
    <property type="match status" value="1"/>
</dbReference>
<dbReference type="Pfam" id="PF06772">
    <property type="entry name" value="LtrA"/>
    <property type="match status" value="1"/>
</dbReference>
<feature type="transmembrane region" description="Helical" evidence="1">
    <location>
        <begin position="341"/>
        <end position="359"/>
    </location>
</feature>
<sequence length="393" mass="42340">MNDAMPSISLLRERQPHGHARVTYVELFFDLVFVFVITQLSHGLAHHLDLHTAVQMLVLFVALWCTWINTSWVTNWFDPERLRTRLMLFAMMFVGLVAASTIPAAYGATGLVFACAYVALEAGRFGWALWMTPAENLALRRNFQRILVWVGMAAPFWILGGLLPGDARLACWAVAVAVWVAGPILRFPVPGLGASSTRDWDIDGAHFAERCALFVIIALGESILVTGATAAELPTNLANLTAFAVAFIGSIAMWWVYFHIGESRGTRLITQNDDPGRIARIGYTYLHAPIVAGIVLTAVADDVLLKHAGDRAGVAGTAALLGGPVLFLLGLALFKRLNLGHLPLSHLVGLGLLAVLALVGREMSVLALGTAAAATLVLVAAWEHVSLGRARAV</sequence>
<keyword evidence="1" id="KW-0472">Membrane</keyword>
<gene>
    <name evidence="2" type="ORF">GCM10011320_28820</name>
</gene>
<dbReference type="EMBL" id="BMKW01000006">
    <property type="protein sequence ID" value="GGJ19713.1"/>
    <property type="molecule type" value="Genomic_DNA"/>
</dbReference>
<reference evidence="2" key="2">
    <citation type="submission" date="2020-09" db="EMBL/GenBank/DDBJ databases">
        <authorList>
            <person name="Sun Q."/>
            <person name="Zhou Y."/>
        </authorList>
    </citation>
    <scope>NUCLEOTIDE SEQUENCE</scope>
    <source>
        <strain evidence="2">CGMCC 1.3617</strain>
    </source>
</reference>
<dbReference type="AlphaFoldDB" id="A0A917KLQ4"/>
<dbReference type="InterPro" id="IPR010640">
    <property type="entry name" value="Low_temperature_requirement_A"/>
</dbReference>
<evidence type="ECO:0000313" key="2">
    <source>
        <dbReference type="EMBL" id="GGJ19713.1"/>
    </source>
</evidence>
<name>A0A917KLQ4_9PROT</name>
<feature type="transmembrane region" description="Helical" evidence="1">
    <location>
        <begin position="143"/>
        <end position="163"/>
    </location>
</feature>
<dbReference type="Proteomes" id="UP000661507">
    <property type="component" value="Unassembled WGS sequence"/>
</dbReference>
<feature type="transmembrane region" description="Helical" evidence="1">
    <location>
        <begin position="210"/>
        <end position="231"/>
    </location>
</feature>
<feature type="transmembrane region" description="Helical" evidence="1">
    <location>
        <begin position="281"/>
        <end position="300"/>
    </location>
</feature>
<keyword evidence="1" id="KW-0812">Transmembrane</keyword>
<protein>
    <submittedName>
        <fullName evidence="2">Membrane protein</fullName>
    </submittedName>
</protein>
<feature type="transmembrane region" description="Helical" evidence="1">
    <location>
        <begin position="21"/>
        <end position="41"/>
    </location>
</feature>